<evidence type="ECO:0000256" key="3">
    <source>
        <dbReference type="ARBA" id="ARBA00012452"/>
    </source>
</evidence>
<evidence type="ECO:0000256" key="2">
    <source>
        <dbReference type="ARBA" id="ARBA00005861"/>
    </source>
</evidence>
<dbReference type="Pfam" id="PF14497">
    <property type="entry name" value="GST_C_3"/>
    <property type="match status" value="1"/>
</dbReference>
<evidence type="ECO:0000256" key="1">
    <source>
        <dbReference type="ARBA" id="ARBA00003701"/>
    </source>
</evidence>
<accession>A0ABM0JHF5</accession>
<dbReference type="GeneID" id="101851251"/>
<dbReference type="PANTHER" id="PTHR11571:SF222">
    <property type="entry name" value="GLUTATHIONE TRANSFERASE"/>
    <property type="match status" value="1"/>
</dbReference>
<dbReference type="SFLD" id="SFLDG01205">
    <property type="entry name" value="AMPS.1"/>
    <property type="match status" value="1"/>
</dbReference>
<dbReference type="InterPro" id="IPR004046">
    <property type="entry name" value="GST_C"/>
</dbReference>
<evidence type="ECO:0000259" key="6">
    <source>
        <dbReference type="PROSITE" id="PS50404"/>
    </source>
</evidence>
<dbReference type="Gene3D" id="1.20.1050.10">
    <property type="match status" value="1"/>
</dbReference>
<reference evidence="9" key="1">
    <citation type="submission" date="2025-08" db="UniProtKB">
        <authorList>
            <consortium name="RefSeq"/>
        </authorList>
    </citation>
    <scope>IDENTIFICATION</scope>
</reference>
<evidence type="ECO:0000313" key="8">
    <source>
        <dbReference type="Proteomes" id="UP000694888"/>
    </source>
</evidence>
<proteinExistence type="inferred from homology"/>
<dbReference type="InterPro" id="IPR010987">
    <property type="entry name" value="Glutathione-S-Trfase_C-like"/>
</dbReference>
<gene>
    <name evidence="9" type="primary">LOC101851251</name>
</gene>
<comment type="function">
    <text evidence="1">Conjugation of reduced glutathione to a wide number of exogenous and endogenous hydrophobic electrophiles.</text>
</comment>
<dbReference type="InterPro" id="IPR050213">
    <property type="entry name" value="GST_superfamily"/>
</dbReference>
<dbReference type="SUPFAM" id="SSF52833">
    <property type="entry name" value="Thioredoxin-like"/>
    <property type="match status" value="1"/>
</dbReference>
<evidence type="ECO:0000313" key="9">
    <source>
        <dbReference type="RefSeq" id="XP_005093728.1"/>
    </source>
</evidence>
<evidence type="ECO:0000256" key="5">
    <source>
        <dbReference type="ARBA" id="ARBA00047960"/>
    </source>
</evidence>
<dbReference type="PROSITE" id="PS50404">
    <property type="entry name" value="GST_NTER"/>
    <property type="match status" value="1"/>
</dbReference>
<dbReference type="RefSeq" id="XP_005093728.1">
    <property type="nucleotide sequence ID" value="XM_005093671.3"/>
</dbReference>
<keyword evidence="4" id="KW-0808">Transferase</keyword>
<dbReference type="SFLD" id="SFLDG00363">
    <property type="entry name" value="AMPS_(cytGST):_Alpha-__Mu-__Pi"/>
    <property type="match status" value="1"/>
</dbReference>
<dbReference type="EC" id="2.5.1.18" evidence="3"/>
<dbReference type="Proteomes" id="UP000694888">
    <property type="component" value="Unplaced"/>
</dbReference>
<organism evidence="8 9">
    <name type="scientific">Aplysia californica</name>
    <name type="common">California sea hare</name>
    <dbReference type="NCBI Taxonomy" id="6500"/>
    <lineage>
        <taxon>Eukaryota</taxon>
        <taxon>Metazoa</taxon>
        <taxon>Spiralia</taxon>
        <taxon>Lophotrochozoa</taxon>
        <taxon>Mollusca</taxon>
        <taxon>Gastropoda</taxon>
        <taxon>Heterobranchia</taxon>
        <taxon>Euthyneura</taxon>
        <taxon>Tectipleura</taxon>
        <taxon>Aplysiida</taxon>
        <taxon>Aplysioidea</taxon>
        <taxon>Aplysiidae</taxon>
        <taxon>Aplysia</taxon>
    </lineage>
</organism>
<name>A0ABM0JHF5_APLCA</name>
<protein>
    <recommendedName>
        <fullName evidence="3">glutathione transferase</fullName>
        <ecNumber evidence="3">2.5.1.18</ecNumber>
    </recommendedName>
</protein>
<dbReference type="InterPro" id="IPR036282">
    <property type="entry name" value="Glutathione-S-Trfase_C_sf"/>
</dbReference>
<comment type="similarity">
    <text evidence="2">Belongs to the GST superfamily. Mu family.</text>
</comment>
<dbReference type="Pfam" id="PF02798">
    <property type="entry name" value="GST_N"/>
    <property type="match status" value="1"/>
</dbReference>
<dbReference type="Gene3D" id="3.40.30.10">
    <property type="entry name" value="Glutaredoxin"/>
    <property type="match status" value="1"/>
</dbReference>
<dbReference type="PRINTS" id="PR01267">
    <property type="entry name" value="GSTRNSFRASEM"/>
</dbReference>
<dbReference type="InterPro" id="IPR004045">
    <property type="entry name" value="Glutathione_S-Trfase_N"/>
</dbReference>
<feature type="domain" description="GST C-terminal" evidence="7">
    <location>
        <begin position="92"/>
        <end position="211"/>
    </location>
</feature>
<evidence type="ECO:0000259" key="7">
    <source>
        <dbReference type="PROSITE" id="PS50405"/>
    </source>
</evidence>
<comment type="catalytic activity">
    <reaction evidence="5">
        <text>RX + glutathione = an S-substituted glutathione + a halide anion + H(+)</text>
        <dbReference type="Rhea" id="RHEA:16437"/>
        <dbReference type="ChEBI" id="CHEBI:15378"/>
        <dbReference type="ChEBI" id="CHEBI:16042"/>
        <dbReference type="ChEBI" id="CHEBI:17792"/>
        <dbReference type="ChEBI" id="CHEBI:57925"/>
        <dbReference type="ChEBI" id="CHEBI:90779"/>
        <dbReference type="EC" id="2.5.1.18"/>
    </reaction>
</comment>
<dbReference type="InterPro" id="IPR040079">
    <property type="entry name" value="Glutathione_S-Trfase"/>
</dbReference>
<dbReference type="PANTHER" id="PTHR11571">
    <property type="entry name" value="GLUTATHIONE S-TRANSFERASE"/>
    <property type="match status" value="1"/>
</dbReference>
<keyword evidence="8" id="KW-1185">Reference proteome</keyword>
<sequence>MAQKLKIGYWKIRGLGQPIRLLLTYAGAEFDEDQYEQGEGPEFSRDEWLNVKPKLGLDFPNLPYLFDGDVKITQSNAILRYLGAKFSLLGEDPKVQAYSEMMLENAMDMRNALVRLVYSPGYDENVDKYFTQVDEKFKQFEAFLGKKDWFAGGKNPTICDFHIYELLDQHRLMRPESLKGYSNLLAFLDRFEALPQIKAFLQSDKCIKRPVNNKCANWK</sequence>
<dbReference type="SFLD" id="SFLDS00019">
    <property type="entry name" value="Glutathione_Transferase_(cytos"/>
    <property type="match status" value="1"/>
</dbReference>
<dbReference type="InterPro" id="IPR036249">
    <property type="entry name" value="Thioredoxin-like_sf"/>
</dbReference>
<dbReference type="PROSITE" id="PS50405">
    <property type="entry name" value="GST_CTER"/>
    <property type="match status" value="1"/>
</dbReference>
<dbReference type="CDD" id="cd03075">
    <property type="entry name" value="GST_N_Mu"/>
    <property type="match status" value="1"/>
</dbReference>
<dbReference type="SUPFAM" id="SSF47616">
    <property type="entry name" value="GST C-terminal domain-like"/>
    <property type="match status" value="1"/>
</dbReference>
<dbReference type="InterPro" id="IPR003081">
    <property type="entry name" value="GST_mu"/>
</dbReference>
<evidence type="ECO:0000256" key="4">
    <source>
        <dbReference type="ARBA" id="ARBA00022679"/>
    </source>
</evidence>
<feature type="domain" description="GST N-terminal" evidence="6">
    <location>
        <begin position="3"/>
        <end position="90"/>
    </location>
</feature>